<dbReference type="NCBIfam" id="TIGR04336">
    <property type="entry name" value="AmmeMemoSam_B"/>
    <property type="match status" value="1"/>
</dbReference>
<dbReference type="Gene3D" id="3.40.830.10">
    <property type="entry name" value="LigB-like"/>
    <property type="match status" value="1"/>
</dbReference>
<organism evidence="3 4">
    <name type="scientific">Nitratireductor arenosus</name>
    <dbReference type="NCBI Taxonomy" id="2682096"/>
    <lineage>
        <taxon>Bacteria</taxon>
        <taxon>Pseudomonadati</taxon>
        <taxon>Pseudomonadota</taxon>
        <taxon>Alphaproteobacteria</taxon>
        <taxon>Hyphomicrobiales</taxon>
        <taxon>Phyllobacteriaceae</taxon>
        <taxon>Nitratireductor</taxon>
    </lineage>
</organism>
<dbReference type="InterPro" id="IPR029052">
    <property type="entry name" value="Metallo-depent_PP-like"/>
</dbReference>
<accession>A0A844QFC8</accession>
<dbReference type="Pfam" id="PF09587">
    <property type="entry name" value="PGA_cap"/>
    <property type="match status" value="2"/>
</dbReference>
<reference evidence="3 4" key="1">
    <citation type="submission" date="2019-12" db="EMBL/GenBank/DDBJ databases">
        <title>Nitratireductor arenosus sp. nov., Isolated from sea sand, Jeju island, South Korea.</title>
        <authorList>
            <person name="Kim W."/>
        </authorList>
    </citation>
    <scope>NUCLEOTIDE SEQUENCE [LARGE SCALE GENOMIC DNA]</scope>
    <source>
        <strain evidence="3 4">CAU 1489</strain>
    </source>
</reference>
<gene>
    <name evidence="3" type="primary">amrB</name>
    <name evidence="3" type="ORF">GN330_05945</name>
</gene>
<dbReference type="InterPro" id="IPR052169">
    <property type="entry name" value="CW_Biosynth-Accessory"/>
</dbReference>
<name>A0A844QFC8_9HYPH</name>
<feature type="domain" description="Capsule synthesis protein CapA" evidence="2">
    <location>
        <begin position="322"/>
        <end position="544"/>
    </location>
</feature>
<dbReference type="InterPro" id="IPR002737">
    <property type="entry name" value="MEMO1_fam"/>
</dbReference>
<dbReference type="RefSeq" id="WP_156711691.1">
    <property type="nucleotide sequence ID" value="NZ_WPHG01000001.1"/>
</dbReference>
<comment type="similarity">
    <text evidence="1">Belongs to the CapA family.</text>
</comment>
<dbReference type="SUPFAM" id="SSF53213">
    <property type="entry name" value="LigB-like"/>
    <property type="match status" value="1"/>
</dbReference>
<dbReference type="InterPro" id="IPR019079">
    <property type="entry name" value="Capsule_synth_CapA"/>
</dbReference>
<comment type="caution">
    <text evidence="3">The sequence shown here is derived from an EMBL/GenBank/DDBJ whole genome shotgun (WGS) entry which is preliminary data.</text>
</comment>
<sequence length="594" mass="64009">MSAAVLRLAVRVARGLLRDFLPLLVGLLVATLSSGAYAGDEDCGGDGPAFASLYQRDDLFRQALADAENASVSPRRLSGVTVPHHLLAGHLIAEGIKAVSGVRYKRAVVLFPDHFRDTETMFATTRRDFDTVFGRLAIDGEAVAGLLARGGEVIDARSCLFGRDHGLQAILPFLRHFLPGVRVVPVAVSIASRRRDWERLAAALGPLADADTLIVQSTDFSHYLPHHAARRHDQQTLNLIAAGTFDQIARLRQPEHVDSLGALYVQLKLQREVHGAAALVVANENSQQYDPLPADETTSYMVVLFGPIPQDEPAPARRGTRHLYLGGDTSFGRAMMKALLDERASARIETEILQRTEGRPLVVNLEGVVLPNLPEGLGHMTLAMPQDLTLAWLKRLNVAAVSLANNHARDLGEGGLAETRRALETAGIVALGQGELAVIEDVELVALTDLDVNGSYRNDLITPDVLARLSGRPAERPLVALVHWGREYATDPGARERYLADELSRRGVAGLFGGHSHAASPAMQALAGGDTLHLYSLGNFLFDQGADKASGALVELTAFDQGTVFARLMPLPNLFELARAEAGAQQDGKSSSDR</sequence>
<evidence type="ECO:0000313" key="4">
    <source>
        <dbReference type="Proteomes" id="UP000463224"/>
    </source>
</evidence>
<evidence type="ECO:0000313" key="3">
    <source>
        <dbReference type="EMBL" id="MVA96788.1"/>
    </source>
</evidence>
<evidence type="ECO:0000256" key="1">
    <source>
        <dbReference type="ARBA" id="ARBA00005662"/>
    </source>
</evidence>
<dbReference type="AlphaFoldDB" id="A0A844QFC8"/>
<dbReference type="PANTHER" id="PTHR33393:SF11">
    <property type="entry name" value="POLYGLUTAMINE SYNTHESIS ACCESSORY PROTEIN RV0574C-RELATED"/>
    <property type="match status" value="1"/>
</dbReference>
<dbReference type="EMBL" id="WPHG01000001">
    <property type="protein sequence ID" value="MVA96788.1"/>
    <property type="molecule type" value="Genomic_DNA"/>
</dbReference>
<evidence type="ECO:0000259" key="2">
    <source>
        <dbReference type="SMART" id="SM00854"/>
    </source>
</evidence>
<dbReference type="Proteomes" id="UP000463224">
    <property type="component" value="Unassembled WGS sequence"/>
</dbReference>
<protein>
    <submittedName>
        <fullName evidence="3">AmmeMemoRadiSam system protein B</fullName>
    </submittedName>
</protein>
<dbReference type="SMART" id="SM00854">
    <property type="entry name" value="PGA_cap"/>
    <property type="match status" value="1"/>
</dbReference>
<dbReference type="CDD" id="cd07361">
    <property type="entry name" value="MEMO_like"/>
    <property type="match status" value="1"/>
</dbReference>
<keyword evidence="4" id="KW-1185">Reference proteome</keyword>
<dbReference type="SUPFAM" id="SSF56300">
    <property type="entry name" value="Metallo-dependent phosphatases"/>
    <property type="match status" value="1"/>
</dbReference>
<proteinExistence type="inferred from homology"/>
<dbReference type="PANTHER" id="PTHR33393">
    <property type="entry name" value="POLYGLUTAMINE SYNTHESIS ACCESSORY PROTEIN RV0574C-RELATED"/>
    <property type="match status" value="1"/>
</dbReference>
<dbReference type="Pfam" id="PF01875">
    <property type="entry name" value="Memo"/>
    <property type="match status" value="1"/>
</dbReference>